<comment type="caution">
    <text evidence="2">The sequence shown here is derived from an EMBL/GenBank/DDBJ whole genome shotgun (WGS) entry which is preliminary data.</text>
</comment>
<dbReference type="AlphaFoldDB" id="A0ABD3TCN7"/>
<evidence type="ECO:0000256" key="1">
    <source>
        <dbReference type="SAM" id="MobiDB-lite"/>
    </source>
</evidence>
<sequence>MDSESRVHIQSSPEPRSESKGLAGQKRCIVEMEETSENSHKRVKMRDLESVFRSEKAGHGAKHANADSGSKPLDLNVNIEESNKPLDLNLTAGDSSSPFNDPFYPYKNYEHLNSRDDFECGSSVGPLDEKDSMQVWKGLKRNNYMSTPSGSVPMIIPKPRGRKKNNNDLMKKKLELAKKEDADRFARFAAPSGLLHELNPGIINHVRNSKHVHSIIEAIVRSNQTENRNSGVKQNNQIKNGKQEDTGDGDSKSHMENEKDGLALKVPSSIKASSENASSFSNEESANLTNANSLSVKGANVASQWLELLNQDIRGRLAALRRSKKRVRTVIITELPLLISREFPSNFDKAKVDQHSVRWSTLFGQMDNALAEEETRLESWLNQVKDMQLQCERGLFNNRLLHASLQIGSIGNDARGLEVDNSEKDLAIRAAAASIYSTCNYMLSMEKTYHVANNYS</sequence>
<protein>
    <submittedName>
        <fullName evidence="2">Uncharacterized protein</fullName>
    </submittedName>
</protein>
<feature type="compositionally biased region" description="Basic and acidic residues" evidence="1">
    <location>
        <begin position="241"/>
        <end position="256"/>
    </location>
</feature>
<reference evidence="2 3" key="1">
    <citation type="submission" date="2024-12" db="EMBL/GenBank/DDBJ databases">
        <title>The unique morphological basis and parallel evolutionary history of personate flowers in Penstemon.</title>
        <authorList>
            <person name="Depatie T.H."/>
            <person name="Wessinger C.A."/>
        </authorList>
    </citation>
    <scope>NUCLEOTIDE SEQUENCE [LARGE SCALE GENOMIC DNA]</scope>
    <source>
        <strain evidence="2">WTNN_2</strain>
        <tissue evidence="2">Leaf</tissue>
    </source>
</reference>
<dbReference type="EMBL" id="JBJXBP010000004">
    <property type="protein sequence ID" value="KAL3834754.1"/>
    <property type="molecule type" value="Genomic_DNA"/>
</dbReference>
<keyword evidence="3" id="KW-1185">Reference proteome</keyword>
<evidence type="ECO:0000313" key="3">
    <source>
        <dbReference type="Proteomes" id="UP001634393"/>
    </source>
</evidence>
<evidence type="ECO:0000313" key="2">
    <source>
        <dbReference type="EMBL" id="KAL3834754.1"/>
    </source>
</evidence>
<feature type="region of interest" description="Disordered" evidence="1">
    <location>
        <begin position="53"/>
        <end position="73"/>
    </location>
</feature>
<proteinExistence type="predicted"/>
<accession>A0ABD3TCN7</accession>
<gene>
    <name evidence="2" type="ORF">ACJIZ3_009490</name>
</gene>
<feature type="compositionally biased region" description="Polar residues" evidence="1">
    <location>
        <begin position="225"/>
        <end position="240"/>
    </location>
</feature>
<feature type="region of interest" description="Disordered" evidence="1">
    <location>
        <begin position="1"/>
        <end position="24"/>
    </location>
</feature>
<organism evidence="2 3">
    <name type="scientific">Penstemon smallii</name>
    <dbReference type="NCBI Taxonomy" id="265156"/>
    <lineage>
        <taxon>Eukaryota</taxon>
        <taxon>Viridiplantae</taxon>
        <taxon>Streptophyta</taxon>
        <taxon>Embryophyta</taxon>
        <taxon>Tracheophyta</taxon>
        <taxon>Spermatophyta</taxon>
        <taxon>Magnoliopsida</taxon>
        <taxon>eudicotyledons</taxon>
        <taxon>Gunneridae</taxon>
        <taxon>Pentapetalae</taxon>
        <taxon>asterids</taxon>
        <taxon>lamiids</taxon>
        <taxon>Lamiales</taxon>
        <taxon>Plantaginaceae</taxon>
        <taxon>Cheloneae</taxon>
        <taxon>Penstemon</taxon>
    </lineage>
</organism>
<dbReference type="PANTHER" id="PTHR33924">
    <property type="entry name" value="CATION-TRANSPORTING ATPASE"/>
    <property type="match status" value="1"/>
</dbReference>
<dbReference type="Proteomes" id="UP001634393">
    <property type="component" value="Unassembled WGS sequence"/>
</dbReference>
<feature type="region of interest" description="Disordered" evidence="1">
    <location>
        <begin position="225"/>
        <end position="256"/>
    </location>
</feature>
<name>A0ABD3TCN7_9LAMI</name>
<dbReference type="PANTHER" id="PTHR33924:SF5">
    <property type="entry name" value="CATION-TRANSPORTING ATPASE"/>
    <property type="match status" value="1"/>
</dbReference>